<evidence type="ECO:0000256" key="1">
    <source>
        <dbReference type="SAM" id="SignalP"/>
    </source>
</evidence>
<evidence type="ECO:0000313" key="2">
    <source>
        <dbReference type="EMBL" id="KAJ8919152.1"/>
    </source>
</evidence>
<evidence type="ECO:0000313" key="3">
    <source>
        <dbReference type="Proteomes" id="UP001159042"/>
    </source>
</evidence>
<feature type="signal peptide" evidence="1">
    <location>
        <begin position="1"/>
        <end position="22"/>
    </location>
</feature>
<comment type="caution">
    <text evidence="2">The sequence shown here is derived from an EMBL/GenBank/DDBJ whole genome shotgun (WGS) entry which is preliminary data.</text>
</comment>
<keyword evidence="3" id="KW-1185">Reference proteome</keyword>
<keyword evidence="1" id="KW-0732">Signal</keyword>
<gene>
    <name evidence="2" type="ORF">NQ315_012138</name>
</gene>
<protein>
    <submittedName>
        <fullName evidence="2">Uncharacterized protein</fullName>
    </submittedName>
</protein>
<name>A0AAV8VYP6_9CUCU</name>
<feature type="chain" id="PRO_5043529919" evidence="1">
    <location>
        <begin position="23"/>
        <end position="131"/>
    </location>
</feature>
<dbReference type="Proteomes" id="UP001159042">
    <property type="component" value="Unassembled WGS sequence"/>
</dbReference>
<reference evidence="2 3" key="1">
    <citation type="journal article" date="2023" name="Insect Mol. Biol.">
        <title>Genome sequencing provides insights into the evolution of gene families encoding plant cell wall-degrading enzymes in longhorned beetles.</title>
        <authorList>
            <person name="Shin N.R."/>
            <person name="Okamura Y."/>
            <person name="Kirsch R."/>
            <person name="Pauchet Y."/>
        </authorList>
    </citation>
    <scope>NUCLEOTIDE SEQUENCE [LARGE SCALE GENOMIC DNA]</scope>
    <source>
        <strain evidence="2">EAD_L_NR</strain>
    </source>
</reference>
<dbReference type="AlphaFoldDB" id="A0AAV8VYP6"/>
<sequence length="131" mass="14592">MTIMKPCSVIIVIAFVVGAVKGSQFFSAYNLVPPSLVIPQTYNGVGVVPGVVPAPQQETDISHPAVVENAIAESQLPPELLNPFYKNPNIASALAKESWFTNKEFLVRHREAEKIPRQEIYKIISRLQHRR</sequence>
<organism evidence="2 3">
    <name type="scientific">Exocentrus adspersus</name>
    <dbReference type="NCBI Taxonomy" id="1586481"/>
    <lineage>
        <taxon>Eukaryota</taxon>
        <taxon>Metazoa</taxon>
        <taxon>Ecdysozoa</taxon>
        <taxon>Arthropoda</taxon>
        <taxon>Hexapoda</taxon>
        <taxon>Insecta</taxon>
        <taxon>Pterygota</taxon>
        <taxon>Neoptera</taxon>
        <taxon>Endopterygota</taxon>
        <taxon>Coleoptera</taxon>
        <taxon>Polyphaga</taxon>
        <taxon>Cucujiformia</taxon>
        <taxon>Chrysomeloidea</taxon>
        <taxon>Cerambycidae</taxon>
        <taxon>Lamiinae</taxon>
        <taxon>Acanthocinini</taxon>
        <taxon>Exocentrus</taxon>
    </lineage>
</organism>
<accession>A0AAV8VYP6</accession>
<dbReference type="EMBL" id="JANEYG010000020">
    <property type="protein sequence ID" value="KAJ8919152.1"/>
    <property type="molecule type" value="Genomic_DNA"/>
</dbReference>
<proteinExistence type="predicted"/>